<comment type="caution">
    <text evidence="1">The sequence shown here is derived from an EMBL/GenBank/DDBJ whole genome shotgun (WGS) entry which is preliminary data.</text>
</comment>
<protein>
    <submittedName>
        <fullName evidence="1">Uncharacterized protein</fullName>
    </submittedName>
</protein>
<name>A0ABD0V062_DENTH</name>
<keyword evidence="2" id="KW-1185">Reference proteome</keyword>
<dbReference type="EMBL" id="JANQDX010000011">
    <property type="protein sequence ID" value="KAL0916092.1"/>
    <property type="molecule type" value="Genomic_DNA"/>
</dbReference>
<reference evidence="1 2" key="1">
    <citation type="journal article" date="2024" name="Plant Biotechnol. J.">
        <title>Dendrobium thyrsiflorum genome and its molecular insights into genes involved in important horticultural traits.</title>
        <authorList>
            <person name="Chen B."/>
            <person name="Wang J.Y."/>
            <person name="Zheng P.J."/>
            <person name="Li K.L."/>
            <person name="Liang Y.M."/>
            <person name="Chen X.F."/>
            <person name="Zhang C."/>
            <person name="Zhao X."/>
            <person name="He X."/>
            <person name="Zhang G.Q."/>
            <person name="Liu Z.J."/>
            <person name="Xu Q."/>
        </authorList>
    </citation>
    <scope>NUCLEOTIDE SEQUENCE [LARGE SCALE GENOMIC DNA]</scope>
    <source>
        <strain evidence="1">GZMU011</strain>
    </source>
</reference>
<evidence type="ECO:0000313" key="1">
    <source>
        <dbReference type="EMBL" id="KAL0916092.1"/>
    </source>
</evidence>
<sequence length="143" mass="16286">MIAFFMWRLVDCSLYCGLCTRGIHTPKSQRISSSLRLFQLLFCWNADIWLLKSSLHQPLFNLSSGTKCKRSEKIPATVCIGVLKGLSAENEPQIFTLMHKPPTRDHFPVEIGCKDASSSATMHANEFSAYLMWSNVATYHHQY</sequence>
<organism evidence="1 2">
    <name type="scientific">Dendrobium thyrsiflorum</name>
    <name type="common">Pinecone-like raceme dendrobium</name>
    <name type="synonym">Orchid</name>
    <dbReference type="NCBI Taxonomy" id="117978"/>
    <lineage>
        <taxon>Eukaryota</taxon>
        <taxon>Viridiplantae</taxon>
        <taxon>Streptophyta</taxon>
        <taxon>Embryophyta</taxon>
        <taxon>Tracheophyta</taxon>
        <taxon>Spermatophyta</taxon>
        <taxon>Magnoliopsida</taxon>
        <taxon>Liliopsida</taxon>
        <taxon>Asparagales</taxon>
        <taxon>Orchidaceae</taxon>
        <taxon>Epidendroideae</taxon>
        <taxon>Malaxideae</taxon>
        <taxon>Dendrobiinae</taxon>
        <taxon>Dendrobium</taxon>
    </lineage>
</organism>
<dbReference type="Proteomes" id="UP001552299">
    <property type="component" value="Unassembled WGS sequence"/>
</dbReference>
<proteinExistence type="predicted"/>
<evidence type="ECO:0000313" key="2">
    <source>
        <dbReference type="Proteomes" id="UP001552299"/>
    </source>
</evidence>
<gene>
    <name evidence="1" type="ORF">M5K25_013574</name>
</gene>
<accession>A0ABD0V062</accession>
<dbReference type="AlphaFoldDB" id="A0ABD0V062"/>